<protein>
    <submittedName>
        <fullName evidence="1">Uncharacterized protein</fullName>
    </submittedName>
</protein>
<dbReference type="Proteomes" id="UP001152795">
    <property type="component" value="Unassembled WGS sequence"/>
</dbReference>
<feature type="non-terminal residue" evidence="1">
    <location>
        <position position="1"/>
    </location>
</feature>
<sequence length="69" mass="7655">LPLRGDRNGAKYQLEVDNYTPFGEVGNFVESLNFGVRAGDKVLEDHLTNCGKNSSYISKTSQNKIIECC</sequence>
<feature type="non-terminal residue" evidence="1">
    <location>
        <position position="69"/>
    </location>
</feature>
<comment type="caution">
    <text evidence="1">The sequence shown here is derived from an EMBL/GenBank/DDBJ whole genome shotgun (WGS) entry which is preliminary data.</text>
</comment>
<evidence type="ECO:0000313" key="1">
    <source>
        <dbReference type="EMBL" id="CAB4034155.1"/>
    </source>
</evidence>
<dbReference type="OrthoDB" id="6775123at2759"/>
<dbReference type="AlphaFoldDB" id="A0A7D9JPV9"/>
<organism evidence="1 2">
    <name type="scientific">Paramuricea clavata</name>
    <name type="common">Red gorgonian</name>
    <name type="synonym">Violescent sea-whip</name>
    <dbReference type="NCBI Taxonomy" id="317549"/>
    <lineage>
        <taxon>Eukaryota</taxon>
        <taxon>Metazoa</taxon>
        <taxon>Cnidaria</taxon>
        <taxon>Anthozoa</taxon>
        <taxon>Octocorallia</taxon>
        <taxon>Malacalcyonacea</taxon>
        <taxon>Plexauridae</taxon>
        <taxon>Paramuricea</taxon>
    </lineage>
</organism>
<dbReference type="EMBL" id="CACRXK020019870">
    <property type="protein sequence ID" value="CAB4034155.1"/>
    <property type="molecule type" value="Genomic_DNA"/>
</dbReference>
<keyword evidence="2" id="KW-1185">Reference proteome</keyword>
<accession>A0A7D9JPV9</accession>
<proteinExistence type="predicted"/>
<evidence type="ECO:0000313" key="2">
    <source>
        <dbReference type="Proteomes" id="UP001152795"/>
    </source>
</evidence>
<name>A0A7D9JPV9_PARCT</name>
<gene>
    <name evidence="1" type="ORF">PACLA_8A025329</name>
</gene>
<reference evidence="1" key="1">
    <citation type="submission" date="2020-04" db="EMBL/GenBank/DDBJ databases">
        <authorList>
            <person name="Alioto T."/>
            <person name="Alioto T."/>
            <person name="Gomez Garrido J."/>
        </authorList>
    </citation>
    <scope>NUCLEOTIDE SEQUENCE</scope>
    <source>
        <strain evidence="1">A484AB</strain>
    </source>
</reference>